<sequence length="61" mass="6842">MKYYLAKVSVLVDGNVYSSDVKAESFLERDMKVAGLQEDLGPRDSVVSIDYSTSRIHSENK</sequence>
<proteinExistence type="predicted"/>
<protein>
    <submittedName>
        <fullName evidence="1">Uncharacterized protein</fullName>
    </submittedName>
</protein>
<organism evidence="1 2">
    <name type="scientific">Photobacterium angustum</name>
    <dbReference type="NCBI Taxonomy" id="661"/>
    <lineage>
        <taxon>Bacteria</taxon>
        <taxon>Pseudomonadati</taxon>
        <taxon>Pseudomonadota</taxon>
        <taxon>Gammaproteobacteria</taxon>
        <taxon>Vibrionales</taxon>
        <taxon>Vibrionaceae</taxon>
        <taxon>Photobacterium</taxon>
    </lineage>
</organism>
<comment type="caution">
    <text evidence="1">The sequence shown here is derived from an EMBL/GenBank/DDBJ whole genome shotgun (WGS) entry which is preliminary data.</text>
</comment>
<gene>
    <name evidence="1" type="ORF">BTO08_06110</name>
</gene>
<dbReference type="OrthoDB" id="5823586at2"/>
<evidence type="ECO:0000313" key="2">
    <source>
        <dbReference type="Proteomes" id="UP000238730"/>
    </source>
</evidence>
<dbReference type="RefSeq" id="WP_105060298.1">
    <property type="nucleotide sequence ID" value="NZ_MSCJ01000001.1"/>
</dbReference>
<dbReference type="AlphaFoldDB" id="A0A2S7VZI6"/>
<name>A0A2S7VZI6_PHOAN</name>
<evidence type="ECO:0000313" key="1">
    <source>
        <dbReference type="EMBL" id="PQJ67004.1"/>
    </source>
</evidence>
<dbReference type="EMBL" id="MSCJ01000001">
    <property type="protein sequence ID" value="PQJ67004.1"/>
    <property type="molecule type" value="Genomic_DNA"/>
</dbReference>
<reference evidence="1 2" key="1">
    <citation type="submission" date="2016-12" db="EMBL/GenBank/DDBJ databases">
        <title>Diversity of luminous bacteria.</title>
        <authorList>
            <person name="Yoshizawa S."/>
            <person name="Kogure K."/>
        </authorList>
    </citation>
    <scope>NUCLEOTIDE SEQUENCE [LARGE SCALE GENOMIC DNA]</scope>
    <source>
        <strain evidence="1 2">LC1-200</strain>
    </source>
</reference>
<accession>A0A2S7VZI6</accession>
<dbReference type="Proteomes" id="UP000238730">
    <property type="component" value="Unassembled WGS sequence"/>
</dbReference>